<dbReference type="SUPFAM" id="SSF75169">
    <property type="entry name" value="DsrEFH-like"/>
    <property type="match status" value="1"/>
</dbReference>
<gene>
    <name evidence="2" type="ORF">Lupro_01865</name>
</gene>
<proteinExistence type="predicted"/>
<evidence type="ECO:0000313" key="2">
    <source>
        <dbReference type="EMBL" id="AMC10074.1"/>
    </source>
</evidence>
<feature type="signal peptide" evidence="1">
    <location>
        <begin position="1"/>
        <end position="18"/>
    </location>
</feature>
<dbReference type="AlphaFoldDB" id="A0A120IDZ6"/>
<organism evidence="2 3">
    <name type="scientific">Lutibacter profundi</name>
    <dbReference type="NCBI Taxonomy" id="1622118"/>
    <lineage>
        <taxon>Bacteria</taxon>
        <taxon>Pseudomonadati</taxon>
        <taxon>Bacteroidota</taxon>
        <taxon>Flavobacteriia</taxon>
        <taxon>Flavobacteriales</taxon>
        <taxon>Flavobacteriaceae</taxon>
        <taxon>Lutibacter</taxon>
    </lineage>
</organism>
<dbReference type="STRING" id="1622118.Lupro_01865"/>
<dbReference type="PANTHER" id="PTHR37691:SF1">
    <property type="entry name" value="BLR3518 PROTEIN"/>
    <property type="match status" value="1"/>
</dbReference>
<dbReference type="PANTHER" id="PTHR37691">
    <property type="entry name" value="BLR3518 PROTEIN"/>
    <property type="match status" value="1"/>
</dbReference>
<keyword evidence="3" id="KW-1185">Reference proteome</keyword>
<protein>
    <submittedName>
        <fullName evidence="2">Uncharacterized protein</fullName>
    </submittedName>
</protein>
<dbReference type="Pfam" id="PF02635">
    <property type="entry name" value="DsrE"/>
    <property type="match status" value="1"/>
</dbReference>
<dbReference type="InterPro" id="IPR027396">
    <property type="entry name" value="DsrEFH-like"/>
</dbReference>
<dbReference type="OrthoDB" id="7206705at2"/>
<keyword evidence="1" id="KW-0732">Signal</keyword>
<sequence>MKKIMLLMLLLSLTKINAQNTQTKMGPIIENYGKVFQIESPELLLKTDKVYKVIFDIYTDKSKENNVNPLLNTVARYLNMHAQQGVPLKNMKVVLVLHGSATKNALNDSSYQKHFKVSNPNTALIEALEKADVELFVCGQSYIAHKYQINEKSTQVKLALSALTALIEYQSNGYQLITFN</sequence>
<feature type="chain" id="PRO_5007166756" evidence="1">
    <location>
        <begin position="19"/>
        <end position="180"/>
    </location>
</feature>
<dbReference type="InterPro" id="IPR003787">
    <property type="entry name" value="Sulphur_relay_DsrE/F-like"/>
</dbReference>
<dbReference type="EMBL" id="CP013355">
    <property type="protein sequence ID" value="AMC10074.1"/>
    <property type="molecule type" value="Genomic_DNA"/>
</dbReference>
<evidence type="ECO:0000313" key="3">
    <source>
        <dbReference type="Proteomes" id="UP000059672"/>
    </source>
</evidence>
<name>A0A120IDZ6_9FLAO</name>
<dbReference type="KEGG" id="lut:Lupro_01865"/>
<accession>A0A120IDZ6</accession>
<evidence type="ECO:0000256" key="1">
    <source>
        <dbReference type="SAM" id="SignalP"/>
    </source>
</evidence>
<reference evidence="2 3" key="2">
    <citation type="journal article" date="2016" name="Int. J. Syst. Evol. Microbiol.">
        <title>Lutibacter profundi sp. nov., isolated from a deep-sea hydrothermal system on the Arctic Mid-Ocean Ridge and emended description of the genus Lutibacter.</title>
        <authorList>
            <person name="Le Moine Bauer S."/>
            <person name="Roalkvam I."/>
            <person name="Steen I.H."/>
            <person name="Dahle H."/>
        </authorList>
    </citation>
    <scope>NUCLEOTIDE SEQUENCE [LARGE SCALE GENOMIC DNA]</scope>
    <source>
        <strain evidence="2 3">LP1</strain>
    </source>
</reference>
<dbReference type="Gene3D" id="3.40.1260.10">
    <property type="entry name" value="DsrEFH-like"/>
    <property type="match status" value="1"/>
</dbReference>
<dbReference type="RefSeq" id="WP_068205792.1">
    <property type="nucleotide sequence ID" value="NZ_CP013355.1"/>
</dbReference>
<dbReference type="Proteomes" id="UP000059672">
    <property type="component" value="Chromosome"/>
</dbReference>
<reference evidence="3" key="1">
    <citation type="submission" date="2015-12" db="EMBL/GenBank/DDBJ databases">
        <title>Complete genome sequence of Lutibacter profundus strain LP1.</title>
        <authorList>
            <person name="Wissuwa J."/>
            <person name="Le Moine Bauer S."/>
            <person name="Stokke R."/>
            <person name="Dahle H."/>
            <person name="Steen I.H."/>
        </authorList>
    </citation>
    <scope>NUCLEOTIDE SEQUENCE [LARGE SCALE GENOMIC DNA]</scope>
    <source>
        <strain evidence="3">LP1</strain>
    </source>
</reference>